<evidence type="ECO:0000256" key="4">
    <source>
        <dbReference type="ARBA" id="ARBA00022475"/>
    </source>
</evidence>
<dbReference type="PANTHER" id="PTHR10529">
    <property type="entry name" value="AP COMPLEX SUBUNIT MU"/>
    <property type="match status" value="1"/>
</dbReference>
<dbReference type="GO" id="GO:0012505">
    <property type="term" value="C:endomembrane system"/>
    <property type="evidence" value="ECO:0007669"/>
    <property type="project" value="UniProtKB-SubCell"/>
</dbReference>
<dbReference type="InterPro" id="IPR018240">
    <property type="entry name" value="Clathrin_mu_CS"/>
</dbReference>
<protein>
    <submittedName>
        <fullName evidence="9">APM4</fullName>
    </submittedName>
</protein>
<dbReference type="GO" id="GO:0016192">
    <property type="term" value="P:vesicle-mediated transport"/>
    <property type="evidence" value="ECO:0007669"/>
    <property type="project" value="InterPro"/>
</dbReference>
<sequence>MISALFLYDAKGDVLISKLYKDDIKRAIADVFRIQVITAQQSRDTSISSKSPVLTLGSTSFIYIKSGNVWICAVTRSNQDCATILEYLYKLEGFLKVVLSNNEKKLQSAKELNDELITNNFNLVYEIINESCEFGYPTNLDLSYLKNFITCFNDTSASDNIFKLIRKQSTKKRETTPGVSSPVRDTRDLTTSNITWRAPGIKYRRNEIFLNVTEKINILMNSQSDILRSYVDGSVQMKTHLSGMPVCRFGFNENTVLINPQINNGNNTTTNRNNRDGTVVLEDSKFHQCVELNMFETERIIQFIPPDGEFQLMTYNCHSNVNIPFRVYPQIQPIDKTRIMYKIRMKSFYPVKIPATNVLLRIPTPRGVSSTYVSNITGGKAKYHPEENEIHWNFNKFFGNQEHVLTVEVELRESDKAATGRPGDVNSDSLLLYWNRPPMTLDFKLDMVSCSGLTVRFLRVLENDKYRTVKWVKYSSQAGSYEIRY</sequence>
<accession>A0A8J5QDT7</accession>
<evidence type="ECO:0000259" key="8">
    <source>
        <dbReference type="PROSITE" id="PS51072"/>
    </source>
</evidence>
<keyword evidence="6" id="KW-0472">Membrane</keyword>
<proteinExistence type="inferred from homology"/>
<dbReference type="InterPro" id="IPR001392">
    <property type="entry name" value="Clathrin_mu"/>
</dbReference>
<evidence type="ECO:0000256" key="5">
    <source>
        <dbReference type="ARBA" id="ARBA00022927"/>
    </source>
</evidence>
<evidence type="ECO:0000256" key="7">
    <source>
        <dbReference type="PIRNR" id="PIRNR005992"/>
    </source>
</evidence>
<feature type="domain" description="MHD" evidence="8">
    <location>
        <begin position="205"/>
        <end position="484"/>
    </location>
</feature>
<dbReference type="FunFam" id="3.30.450.60:FF:000002">
    <property type="entry name" value="AP-2 complex subunit mu, putative"/>
    <property type="match status" value="1"/>
</dbReference>
<dbReference type="OrthoDB" id="10259133at2759"/>
<keyword evidence="4" id="KW-1003">Cell membrane</keyword>
<dbReference type="CDD" id="cd14836">
    <property type="entry name" value="AP2_Mu_N"/>
    <property type="match status" value="1"/>
</dbReference>
<dbReference type="CDD" id="cd09251">
    <property type="entry name" value="AP-2_Mu2_Cterm"/>
    <property type="match status" value="1"/>
</dbReference>
<evidence type="ECO:0000256" key="6">
    <source>
        <dbReference type="ARBA" id="ARBA00023136"/>
    </source>
</evidence>
<dbReference type="Proteomes" id="UP000694255">
    <property type="component" value="Unassembled WGS sequence"/>
</dbReference>
<gene>
    <name evidence="9" type="ORF">J8A68_005030</name>
</gene>
<dbReference type="PROSITE" id="PS00991">
    <property type="entry name" value="CLAT_ADAPTOR_M_2"/>
    <property type="match status" value="1"/>
</dbReference>
<comment type="caution">
    <text evidence="9">The sequence shown here is derived from an EMBL/GenBank/DDBJ whole genome shotgun (WGS) entry which is preliminary data.</text>
</comment>
<dbReference type="AlphaFoldDB" id="A0A8J5QDT7"/>
<organism evidence="9 10">
    <name type="scientific">[Candida] subhashii</name>
    <dbReference type="NCBI Taxonomy" id="561895"/>
    <lineage>
        <taxon>Eukaryota</taxon>
        <taxon>Fungi</taxon>
        <taxon>Dikarya</taxon>
        <taxon>Ascomycota</taxon>
        <taxon>Saccharomycotina</taxon>
        <taxon>Pichiomycetes</taxon>
        <taxon>Debaryomycetaceae</taxon>
        <taxon>Spathaspora</taxon>
    </lineage>
</organism>
<dbReference type="RefSeq" id="XP_049261685.1">
    <property type="nucleotide sequence ID" value="XM_049409052.1"/>
</dbReference>
<dbReference type="InterPro" id="IPR028565">
    <property type="entry name" value="MHD"/>
</dbReference>
<dbReference type="InterPro" id="IPR050431">
    <property type="entry name" value="Adaptor_comp_med_subunit"/>
</dbReference>
<keyword evidence="5 7" id="KW-0653">Protein transport</keyword>
<dbReference type="GeneID" id="73471830"/>
<evidence type="ECO:0000256" key="2">
    <source>
        <dbReference type="ARBA" id="ARBA00004277"/>
    </source>
</evidence>
<evidence type="ECO:0000256" key="1">
    <source>
        <dbReference type="ARBA" id="ARBA00004236"/>
    </source>
</evidence>
<name>A0A8J5QDT7_9ASCO</name>
<dbReference type="PIRSF" id="PIRSF005992">
    <property type="entry name" value="Clathrin_mu"/>
    <property type="match status" value="1"/>
</dbReference>
<dbReference type="EMBL" id="JAGSYN010000219">
    <property type="protein sequence ID" value="KAG7661452.1"/>
    <property type="molecule type" value="Genomic_DNA"/>
</dbReference>
<reference evidence="9 10" key="1">
    <citation type="journal article" date="2021" name="DNA Res.">
        <title>Genome analysis of Candida subhashii reveals its hybrid nature and dual mitochondrial genome conformations.</title>
        <authorList>
            <person name="Mixao V."/>
            <person name="Hegedusova E."/>
            <person name="Saus E."/>
            <person name="Pryszcz L.P."/>
            <person name="Cillingova A."/>
            <person name="Nosek J."/>
            <person name="Gabaldon T."/>
        </authorList>
    </citation>
    <scope>NUCLEOTIDE SEQUENCE [LARGE SCALE GENOMIC DNA]</scope>
    <source>
        <strain evidence="9 10">CBS 10753</strain>
    </source>
</reference>
<evidence type="ECO:0000256" key="3">
    <source>
        <dbReference type="ARBA" id="ARBA00022448"/>
    </source>
</evidence>
<keyword evidence="3 7" id="KW-0813">Transport</keyword>
<comment type="similarity">
    <text evidence="7">Belongs to the adaptor complexes medium subunit family.</text>
</comment>
<dbReference type="InterPro" id="IPR043512">
    <property type="entry name" value="Mu2_C"/>
</dbReference>
<dbReference type="GO" id="GO:0030131">
    <property type="term" value="C:clathrin adaptor complex"/>
    <property type="evidence" value="ECO:0007669"/>
    <property type="project" value="InterPro"/>
</dbReference>
<dbReference type="GO" id="GO:0006886">
    <property type="term" value="P:intracellular protein transport"/>
    <property type="evidence" value="ECO:0007669"/>
    <property type="project" value="InterPro"/>
</dbReference>
<dbReference type="InterPro" id="IPR043532">
    <property type="entry name" value="AP2_Mu_N"/>
</dbReference>
<comment type="subcellular location">
    <subcellularLocation>
        <location evidence="1">Cell membrane</location>
    </subcellularLocation>
    <subcellularLocation>
        <location evidence="2">Membrane</location>
        <location evidence="2">Coated pit</location>
        <topology evidence="2">Peripheral membrane protein</topology>
        <orientation evidence="2">Cytoplasmic side</orientation>
    </subcellularLocation>
</comment>
<evidence type="ECO:0000313" key="9">
    <source>
        <dbReference type="EMBL" id="KAG7661452.1"/>
    </source>
</evidence>
<keyword evidence="10" id="KW-1185">Reference proteome</keyword>
<dbReference type="PROSITE" id="PS51072">
    <property type="entry name" value="MHD"/>
    <property type="match status" value="1"/>
</dbReference>
<evidence type="ECO:0000313" key="10">
    <source>
        <dbReference type="Proteomes" id="UP000694255"/>
    </source>
</evidence>
<dbReference type="Pfam" id="PF00928">
    <property type="entry name" value="Adap_comp_sub"/>
    <property type="match status" value="1"/>
</dbReference>